<dbReference type="AlphaFoldDB" id="A0ABD2JRR9"/>
<reference evidence="2 3" key="1">
    <citation type="submission" date="2024-10" db="EMBL/GenBank/DDBJ databases">
        <authorList>
            <person name="Kim D."/>
        </authorList>
    </citation>
    <scope>NUCLEOTIDE SEQUENCE [LARGE SCALE GENOMIC DNA]</scope>
    <source>
        <strain evidence="2">BH-2024</strain>
    </source>
</reference>
<proteinExistence type="predicted"/>
<dbReference type="Proteomes" id="UP001620626">
    <property type="component" value="Unassembled WGS sequence"/>
</dbReference>
<evidence type="ECO:0000256" key="1">
    <source>
        <dbReference type="SAM" id="MobiDB-lite"/>
    </source>
</evidence>
<evidence type="ECO:0000313" key="2">
    <source>
        <dbReference type="EMBL" id="KAL3093314.1"/>
    </source>
</evidence>
<comment type="caution">
    <text evidence="2">The sequence shown here is derived from an EMBL/GenBank/DDBJ whole genome shotgun (WGS) entry which is preliminary data.</text>
</comment>
<feature type="region of interest" description="Disordered" evidence="1">
    <location>
        <begin position="1"/>
        <end position="119"/>
    </location>
</feature>
<feature type="compositionally biased region" description="Acidic residues" evidence="1">
    <location>
        <begin position="39"/>
        <end position="103"/>
    </location>
</feature>
<gene>
    <name evidence="2" type="ORF">niasHT_023791</name>
</gene>
<sequence length="220" mass="24689">MHSQTPRRNDETAAAAEKQQRHNDAFLDETAASSVVVQDEGDGVGSEDLEESALTEEETTADEEMEDWNDGEDVQGEEDTEEGDAEDTQEEEMEEDDDEDVQEEAGKDRQSGSTQKPAKKTLAQVLAPRAKKPLNPLELPAVEFDDAGTPTIQRRYGRNVYYCCFCEEPMNTARKKSGRVTLSQQQGFLTCPVKCKRHFHQNCSTVCLCQKPPKKKKKKN</sequence>
<organism evidence="2 3">
    <name type="scientific">Heterodera trifolii</name>
    <dbReference type="NCBI Taxonomy" id="157864"/>
    <lineage>
        <taxon>Eukaryota</taxon>
        <taxon>Metazoa</taxon>
        <taxon>Ecdysozoa</taxon>
        <taxon>Nematoda</taxon>
        <taxon>Chromadorea</taxon>
        <taxon>Rhabditida</taxon>
        <taxon>Tylenchina</taxon>
        <taxon>Tylenchomorpha</taxon>
        <taxon>Tylenchoidea</taxon>
        <taxon>Heteroderidae</taxon>
        <taxon>Heteroderinae</taxon>
        <taxon>Heterodera</taxon>
    </lineage>
</organism>
<name>A0ABD2JRR9_9BILA</name>
<protein>
    <submittedName>
        <fullName evidence="2">Uncharacterized protein</fullName>
    </submittedName>
</protein>
<keyword evidence="3" id="KW-1185">Reference proteome</keyword>
<dbReference type="EMBL" id="JBICBT010000915">
    <property type="protein sequence ID" value="KAL3093314.1"/>
    <property type="molecule type" value="Genomic_DNA"/>
</dbReference>
<accession>A0ABD2JRR9</accession>
<evidence type="ECO:0000313" key="3">
    <source>
        <dbReference type="Proteomes" id="UP001620626"/>
    </source>
</evidence>